<proteinExistence type="predicted"/>
<feature type="region of interest" description="Disordered" evidence="1">
    <location>
        <begin position="124"/>
        <end position="212"/>
    </location>
</feature>
<feature type="compositionally biased region" description="Acidic residues" evidence="1">
    <location>
        <begin position="193"/>
        <end position="212"/>
    </location>
</feature>
<accession>A0A1Q9EWM6</accession>
<dbReference type="OrthoDB" id="435851at2759"/>
<feature type="compositionally biased region" description="Acidic residues" evidence="1">
    <location>
        <begin position="125"/>
        <end position="138"/>
    </location>
</feature>
<evidence type="ECO:0000256" key="1">
    <source>
        <dbReference type="SAM" id="MobiDB-lite"/>
    </source>
</evidence>
<comment type="caution">
    <text evidence="2">The sequence shown here is derived from an EMBL/GenBank/DDBJ whole genome shotgun (WGS) entry which is preliminary data.</text>
</comment>
<protein>
    <submittedName>
        <fullName evidence="2">Uncharacterized protein</fullName>
    </submittedName>
</protein>
<reference evidence="2 3" key="1">
    <citation type="submission" date="2016-02" db="EMBL/GenBank/DDBJ databases">
        <title>Genome analysis of coral dinoflagellate symbionts highlights evolutionary adaptations to a symbiotic lifestyle.</title>
        <authorList>
            <person name="Aranda M."/>
            <person name="Li Y."/>
            <person name="Liew Y.J."/>
            <person name="Baumgarten S."/>
            <person name="Simakov O."/>
            <person name="Wilson M."/>
            <person name="Piel J."/>
            <person name="Ashoor H."/>
            <person name="Bougouffa S."/>
            <person name="Bajic V.B."/>
            <person name="Ryu T."/>
            <person name="Ravasi T."/>
            <person name="Bayer T."/>
            <person name="Micklem G."/>
            <person name="Kim H."/>
            <person name="Bhak J."/>
            <person name="Lajeunesse T.C."/>
            <person name="Voolstra C.R."/>
        </authorList>
    </citation>
    <scope>NUCLEOTIDE SEQUENCE [LARGE SCALE GENOMIC DNA]</scope>
    <source>
        <strain evidence="2 3">CCMP2467</strain>
    </source>
</reference>
<organism evidence="2 3">
    <name type="scientific">Symbiodinium microadriaticum</name>
    <name type="common">Dinoflagellate</name>
    <name type="synonym">Zooxanthella microadriatica</name>
    <dbReference type="NCBI Taxonomy" id="2951"/>
    <lineage>
        <taxon>Eukaryota</taxon>
        <taxon>Sar</taxon>
        <taxon>Alveolata</taxon>
        <taxon>Dinophyceae</taxon>
        <taxon>Suessiales</taxon>
        <taxon>Symbiodiniaceae</taxon>
        <taxon>Symbiodinium</taxon>
    </lineage>
</organism>
<keyword evidence="3" id="KW-1185">Reference proteome</keyword>
<dbReference type="EMBL" id="LSRX01000053">
    <property type="protein sequence ID" value="OLQ11848.1"/>
    <property type="molecule type" value="Genomic_DNA"/>
</dbReference>
<evidence type="ECO:0000313" key="3">
    <source>
        <dbReference type="Proteomes" id="UP000186817"/>
    </source>
</evidence>
<evidence type="ECO:0000313" key="2">
    <source>
        <dbReference type="EMBL" id="OLQ11848.1"/>
    </source>
</evidence>
<sequence length="268" mass="30161">MGWRSPALQLKARLICDNLYNQLDEEHLLKTGKVTKVYHFRSSKNRALFRWVFGVHNNRFFTLRAVTEALRMMVKEHKLKLPEVPGLKLEAWIQKEGRSLQLLLCKARRSIAVAMDNDETQVLKDEEDDDDWGDDEAAMTDGSPGLGNAAIKDGSPGMGNAASEDGDLDDEPRLDVFTLRTLPATSDQSAVEAGEDGDAQEGEEDWYQNEEDADYQDRAEDMTESFKDEDQVWLPYFRVRSENLKLVQGCARSISGNLVSGEGSDVLE</sequence>
<dbReference type="Proteomes" id="UP000186817">
    <property type="component" value="Unassembled WGS sequence"/>
</dbReference>
<dbReference type="AlphaFoldDB" id="A0A1Q9EWM6"/>
<gene>
    <name evidence="2" type="ORF">AK812_SmicGene4289</name>
</gene>
<name>A0A1Q9EWM6_SYMMI</name>